<feature type="signal peptide" evidence="11">
    <location>
        <begin position="1"/>
        <end position="22"/>
    </location>
</feature>
<dbReference type="InterPro" id="IPR029364">
    <property type="entry name" value="ALKL1/2"/>
</dbReference>
<evidence type="ECO:0000256" key="1">
    <source>
        <dbReference type="ARBA" id="ARBA00004236"/>
    </source>
</evidence>
<dbReference type="GO" id="GO:0070378">
    <property type="term" value="P:positive regulation of ERK5 cascade"/>
    <property type="evidence" value="ECO:0007669"/>
    <property type="project" value="TreeGrafter"/>
</dbReference>
<comment type="similarity">
    <text evidence="9">Belongs to the ALKAL family.</text>
</comment>
<dbReference type="PANTHER" id="PTHR28676:SF2">
    <property type="entry name" value="ALK AND LTK LIGAND 2"/>
    <property type="match status" value="1"/>
</dbReference>
<dbReference type="Proteomes" id="UP000829720">
    <property type="component" value="Unassembled WGS sequence"/>
</dbReference>
<evidence type="ECO:0000256" key="7">
    <source>
        <dbReference type="ARBA" id="ARBA00023136"/>
    </source>
</evidence>
<dbReference type="PANTHER" id="PTHR28676">
    <property type="entry name" value="ALK AND LTK LIGAND 2-RELATED"/>
    <property type="match status" value="1"/>
</dbReference>
<dbReference type="GO" id="GO:0005615">
    <property type="term" value="C:extracellular space"/>
    <property type="evidence" value="ECO:0007669"/>
    <property type="project" value="UniProtKB-KW"/>
</dbReference>
<name>A0A8T3DKG6_9TELE</name>
<protein>
    <recommendedName>
        <fullName evidence="14">ALK and LTK ligand 2</fullName>
    </recommendedName>
</protein>
<evidence type="ECO:0000256" key="9">
    <source>
        <dbReference type="ARBA" id="ARBA00033741"/>
    </source>
</evidence>
<feature type="compositionally biased region" description="Polar residues" evidence="10">
    <location>
        <begin position="166"/>
        <end position="177"/>
    </location>
</feature>
<evidence type="ECO:0000313" key="12">
    <source>
        <dbReference type="EMBL" id="KAI1897989.1"/>
    </source>
</evidence>
<keyword evidence="7" id="KW-0472">Membrane</keyword>
<proteinExistence type="inferred from homology"/>
<organism evidence="12 13">
    <name type="scientific">Albula goreensis</name>
    <dbReference type="NCBI Taxonomy" id="1534307"/>
    <lineage>
        <taxon>Eukaryota</taxon>
        <taxon>Metazoa</taxon>
        <taxon>Chordata</taxon>
        <taxon>Craniata</taxon>
        <taxon>Vertebrata</taxon>
        <taxon>Euteleostomi</taxon>
        <taxon>Actinopterygii</taxon>
        <taxon>Neopterygii</taxon>
        <taxon>Teleostei</taxon>
        <taxon>Albuliformes</taxon>
        <taxon>Albulidae</taxon>
        <taxon>Albula</taxon>
    </lineage>
</organism>
<feature type="region of interest" description="Disordered" evidence="10">
    <location>
        <begin position="161"/>
        <end position="180"/>
    </location>
</feature>
<keyword evidence="8" id="KW-1015">Disulfide bond</keyword>
<evidence type="ECO:0000256" key="8">
    <source>
        <dbReference type="ARBA" id="ARBA00023157"/>
    </source>
</evidence>
<evidence type="ECO:0000256" key="10">
    <source>
        <dbReference type="SAM" id="MobiDB-lite"/>
    </source>
</evidence>
<sequence>MSGLRKPAFVGLVLLICTAGYCKENTVPTDTREDKSLFERIMDIVRHAREHQGRSANTLQYTSKTQDYSIDPKEVHDYKSYNEDQILEIFPRDLRKKEKFLKHLTGPLYFSPKCRKHVYRLYHNTRDCTIPAYYKRCARLLTRLAGSPRCTEAKPDIFKNQERSALENQRNPPNTDPSYHPSYATVSKDLFFTKGKNYFHRLLAPALSDHCSHSFLMLGSH</sequence>
<gene>
    <name evidence="12" type="ORF">AGOR_G00088980</name>
</gene>
<dbReference type="GO" id="GO:0005886">
    <property type="term" value="C:plasma membrane"/>
    <property type="evidence" value="ECO:0007669"/>
    <property type="project" value="UniProtKB-SubCell"/>
</dbReference>
<feature type="chain" id="PRO_5035905010" description="ALK and LTK ligand 2" evidence="11">
    <location>
        <begin position="23"/>
        <end position="221"/>
    </location>
</feature>
<keyword evidence="3" id="KW-1003">Cell membrane</keyword>
<evidence type="ECO:0008006" key="14">
    <source>
        <dbReference type="Google" id="ProtNLM"/>
    </source>
</evidence>
<dbReference type="GO" id="GO:0030971">
    <property type="term" value="F:receptor tyrosine kinase binding"/>
    <property type="evidence" value="ECO:0007669"/>
    <property type="project" value="InterPro"/>
</dbReference>
<keyword evidence="4" id="KW-0202">Cytokine</keyword>
<evidence type="ECO:0000256" key="4">
    <source>
        <dbReference type="ARBA" id="ARBA00022514"/>
    </source>
</evidence>
<dbReference type="Pfam" id="PF15129">
    <property type="entry name" value="ALKL1_2"/>
    <property type="match status" value="1"/>
</dbReference>
<evidence type="ECO:0000256" key="3">
    <source>
        <dbReference type="ARBA" id="ARBA00022475"/>
    </source>
</evidence>
<dbReference type="GO" id="GO:0005125">
    <property type="term" value="F:cytokine activity"/>
    <property type="evidence" value="ECO:0007669"/>
    <property type="project" value="UniProtKB-KW"/>
</dbReference>
<evidence type="ECO:0000313" key="13">
    <source>
        <dbReference type="Proteomes" id="UP000829720"/>
    </source>
</evidence>
<dbReference type="GO" id="GO:0030298">
    <property type="term" value="F:receptor signaling protein tyrosine kinase activator activity"/>
    <property type="evidence" value="ECO:0007669"/>
    <property type="project" value="InterPro"/>
</dbReference>
<evidence type="ECO:0000256" key="6">
    <source>
        <dbReference type="ARBA" id="ARBA00022729"/>
    </source>
</evidence>
<comment type="caution">
    <text evidence="12">The sequence shown here is derived from an EMBL/GenBank/DDBJ whole genome shotgun (WGS) entry which is preliminary data.</text>
</comment>
<keyword evidence="13" id="KW-1185">Reference proteome</keyword>
<evidence type="ECO:0000256" key="2">
    <source>
        <dbReference type="ARBA" id="ARBA00004613"/>
    </source>
</evidence>
<comment type="subcellular location">
    <subcellularLocation>
        <location evidence="1">Cell membrane</location>
    </subcellularLocation>
    <subcellularLocation>
        <location evidence="2">Secreted</location>
    </subcellularLocation>
</comment>
<keyword evidence="6 11" id="KW-0732">Signal</keyword>
<reference evidence="12" key="1">
    <citation type="submission" date="2021-01" db="EMBL/GenBank/DDBJ databases">
        <authorList>
            <person name="Zahm M."/>
            <person name="Roques C."/>
            <person name="Cabau C."/>
            <person name="Klopp C."/>
            <person name="Donnadieu C."/>
            <person name="Jouanno E."/>
            <person name="Lampietro C."/>
            <person name="Louis A."/>
            <person name="Herpin A."/>
            <person name="Echchiki A."/>
            <person name="Berthelot C."/>
            <person name="Parey E."/>
            <person name="Roest-Crollius H."/>
            <person name="Braasch I."/>
            <person name="Postlethwait J."/>
            <person name="Bobe J."/>
            <person name="Montfort J."/>
            <person name="Bouchez O."/>
            <person name="Begum T."/>
            <person name="Mejri S."/>
            <person name="Adams A."/>
            <person name="Chen W.-J."/>
            <person name="Guiguen Y."/>
        </authorList>
    </citation>
    <scope>NUCLEOTIDE SEQUENCE</scope>
    <source>
        <tissue evidence="12">Blood</tissue>
    </source>
</reference>
<accession>A0A8T3DKG6</accession>
<dbReference type="AlphaFoldDB" id="A0A8T3DKG6"/>
<dbReference type="EMBL" id="JAERUA010000007">
    <property type="protein sequence ID" value="KAI1897989.1"/>
    <property type="molecule type" value="Genomic_DNA"/>
</dbReference>
<evidence type="ECO:0000256" key="5">
    <source>
        <dbReference type="ARBA" id="ARBA00022525"/>
    </source>
</evidence>
<dbReference type="OrthoDB" id="9807651at2759"/>
<dbReference type="GO" id="GO:0070374">
    <property type="term" value="P:positive regulation of ERK1 and ERK2 cascade"/>
    <property type="evidence" value="ECO:0007669"/>
    <property type="project" value="TreeGrafter"/>
</dbReference>
<keyword evidence="5" id="KW-0964">Secreted</keyword>
<evidence type="ECO:0000256" key="11">
    <source>
        <dbReference type="SAM" id="SignalP"/>
    </source>
</evidence>